<evidence type="ECO:0000313" key="2">
    <source>
        <dbReference type="Proteomes" id="UP001244640"/>
    </source>
</evidence>
<dbReference type="EMBL" id="JAUTBA010000001">
    <property type="protein sequence ID" value="MDQ1149979.1"/>
    <property type="molecule type" value="Genomic_DNA"/>
</dbReference>
<sequence length="77" mass="8777">MDLAIQDERPNPIAELLETHTSIKHIIFNGQKAYSLYLKHFDKKEGIIYSCLPSTSPANAKSNLENLIAHWRIIISD</sequence>
<protein>
    <submittedName>
        <fullName evidence="1">Hypoxanthine-DNA glycosylase</fullName>
    </submittedName>
</protein>
<dbReference type="Gene3D" id="3.40.470.10">
    <property type="entry name" value="Uracil-DNA glycosylase-like domain"/>
    <property type="match status" value="1"/>
</dbReference>
<proteinExistence type="predicted"/>
<reference evidence="1 2" key="1">
    <citation type="submission" date="2023-07" db="EMBL/GenBank/DDBJ databases">
        <title>Functional and genomic diversity of the sorghum phyllosphere microbiome.</title>
        <authorList>
            <person name="Shade A."/>
        </authorList>
    </citation>
    <scope>NUCLEOTIDE SEQUENCE [LARGE SCALE GENOMIC DNA]</scope>
    <source>
        <strain evidence="1 2">SORGH_AS_0892</strain>
    </source>
</reference>
<name>A0ABU0U563_9SPHI</name>
<gene>
    <name evidence="1" type="ORF">QE382_001963</name>
</gene>
<dbReference type="InterPro" id="IPR036895">
    <property type="entry name" value="Uracil-DNA_glycosylase-like_sf"/>
</dbReference>
<dbReference type="Proteomes" id="UP001244640">
    <property type="component" value="Unassembled WGS sequence"/>
</dbReference>
<keyword evidence="2" id="KW-1185">Reference proteome</keyword>
<accession>A0ABU0U563</accession>
<dbReference type="SUPFAM" id="SSF52141">
    <property type="entry name" value="Uracil-DNA glycosylase-like"/>
    <property type="match status" value="1"/>
</dbReference>
<organism evidence="1 2">
    <name type="scientific">Sphingobacterium zeae</name>
    <dbReference type="NCBI Taxonomy" id="1776859"/>
    <lineage>
        <taxon>Bacteria</taxon>
        <taxon>Pseudomonadati</taxon>
        <taxon>Bacteroidota</taxon>
        <taxon>Sphingobacteriia</taxon>
        <taxon>Sphingobacteriales</taxon>
        <taxon>Sphingobacteriaceae</taxon>
        <taxon>Sphingobacterium</taxon>
    </lineage>
</organism>
<evidence type="ECO:0000313" key="1">
    <source>
        <dbReference type="EMBL" id="MDQ1149979.1"/>
    </source>
</evidence>
<comment type="caution">
    <text evidence="1">The sequence shown here is derived from an EMBL/GenBank/DDBJ whole genome shotgun (WGS) entry which is preliminary data.</text>
</comment>